<dbReference type="OrthoDB" id="5422202at2"/>
<name>A0A4P6Q358_9ACTN</name>
<dbReference type="KEGG" id="strr:EKD16_16695"/>
<accession>A0A4P6Q358</accession>
<evidence type="ECO:0008006" key="5">
    <source>
        <dbReference type="Google" id="ProtNLM"/>
    </source>
</evidence>
<gene>
    <name evidence="3" type="ORF">EKD16_16695</name>
</gene>
<dbReference type="AlphaFoldDB" id="A0A4P6Q358"/>
<evidence type="ECO:0000256" key="1">
    <source>
        <dbReference type="SAM" id="Coils"/>
    </source>
</evidence>
<proteinExistence type="predicted"/>
<feature type="coiled-coil region" evidence="1">
    <location>
        <begin position="322"/>
        <end position="379"/>
    </location>
</feature>
<evidence type="ECO:0000256" key="2">
    <source>
        <dbReference type="SAM" id="MobiDB-lite"/>
    </source>
</evidence>
<reference evidence="3 4" key="1">
    <citation type="submission" date="2019-02" db="EMBL/GenBank/DDBJ databases">
        <authorList>
            <person name="Khodamoradi S."/>
            <person name="Hahnke R.L."/>
            <person name="Kaempfer P."/>
            <person name="Schumann P."/>
            <person name="Rohde M."/>
            <person name="Steinert M."/>
            <person name="Luzhetskyy A."/>
            <person name="Wink J."/>
            <person name="Ruckert C."/>
        </authorList>
    </citation>
    <scope>NUCLEOTIDE SEQUENCE [LARGE SCALE GENOMIC DNA]</scope>
    <source>
        <strain evidence="3 4">M2</strain>
    </source>
</reference>
<dbReference type="RefSeq" id="WP_131099171.1">
    <property type="nucleotide sequence ID" value="NZ_CP036455.1"/>
</dbReference>
<evidence type="ECO:0000313" key="4">
    <source>
        <dbReference type="Proteomes" id="UP000292235"/>
    </source>
</evidence>
<dbReference type="Proteomes" id="UP000292235">
    <property type="component" value="Chromosome"/>
</dbReference>
<feature type="region of interest" description="Disordered" evidence="2">
    <location>
        <begin position="103"/>
        <end position="123"/>
    </location>
</feature>
<sequence length="410" mass="47175">MTTDPWGRVDDDGTVYVRTSEGERVVGSWQAGAPEEALAFFRRKYDALVTEVELLEKRLRTTDLSASQALSSVEKLRTAVHEANAVGDLDALARRLDSLTEQAEERRVEQKQAQEQARTEAREVKERIVAEAERVAAETTHWKSGGERMRQLIDEWKAAPRTDRPTEQALWKRMSAARNSFSKRRKAYFAGLDQQREQVRQEKEGIVTEAESLADSTDWGPTAGRYRDLMQRWKASGRADRASEDQLWSRFKAAQDRFFQARNAAFAERDAELRVNAEAKERILEDARKELADIADPRQARARLRDFQDAWEDAGPLPRDERDRLEGAFRKLEDGIRRAEDHEWQRTNPEGRARAEATATRLRDSIAQLESDLEHAKARGNERRVREIEEALTARRSWLDEAEKALDEMS</sequence>
<organism evidence="3 4">
    <name type="scientific">Streptomonospora litoralis</name>
    <dbReference type="NCBI Taxonomy" id="2498135"/>
    <lineage>
        <taxon>Bacteria</taxon>
        <taxon>Bacillati</taxon>
        <taxon>Actinomycetota</taxon>
        <taxon>Actinomycetes</taxon>
        <taxon>Streptosporangiales</taxon>
        <taxon>Nocardiopsidaceae</taxon>
        <taxon>Streptomonospora</taxon>
    </lineage>
</organism>
<dbReference type="InterPro" id="IPR007139">
    <property type="entry name" value="DUF349"/>
</dbReference>
<dbReference type="Pfam" id="PF03993">
    <property type="entry name" value="DUF349"/>
    <property type="match status" value="3"/>
</dbReference>
<keyword evidence="4" id="KW-1185">Reference proteome</keyword>
<protein>
    <recommendedName>
        <fullName evidence="5">DNA repair ATPase</fullName>
    </recommendedName>
</protein>
<evidence type="ECO:0000313" key="3">
    <source>
        <dbReference type="EMBL" id="QBI55108.1"/>
    </source>
</evidence>
<keyword evidence="1" id="KW-0175">Coiled coil</keyword>
<dbReference type="EMBL" id="CP036455">
    <property type="protein sequence ID" value="QBI55108.1"/>
    <property type="molecule type" value="Genomic_DNA"/>
</dbReference>